<reference evidence="2" key="1">
    <citation type="submission" date="2018-01" db="EMBL/GenBank/DDBJ databases">
        <title>An insight into the sialome of Amazonian anophelines.</title>
        <authorList>
            <person name="Ribeiro J.M."/>
            <person name="Scarpassa V."/>
            <person name="Calvo E."/>
        </authorList>
    </citation>
    <scope>NUCLEOTIDE SEQUENCE</scope>
</reference>
<sequence length="88" mass="9827">MSAGTHVSWGFATLLSCAQIAANRNLIPAEQRTFTGCTFMLLLCNGKENEFYMYNTIVSNVRVFRVDFPRTDGPATPERGQPNLSHFP</sequence>
<proteinExistence type="predicted"/>
<feature type="chain" id="PRO_5014967103" evidence="1">
    <location>
        <begin position="23"/>
        <end position="88"/>
    </location>
</feature>
<evidence type="ECO:0000256" key="1">
    <source>
        <dbReference type="SAM" id="SignalP"/>
    </source>
</evidence>
<dbReference type="EMBL" id="GGFL01012632">
    <property type="protein sequence ID" value="MBW76810.1"/>
    <property type="molecule type" value="Transcribed_RNA"/>
</dbReference>
<name>A0A2M4DGU9_ANODA</name>
<evidence type="ECO:0000313" key="2">
    <source>
        <dbReference type="EMBL" id="MBW76810.1"/>
    </source>
</evidence>
<protein>
    <submittedName>
        <fullName evidence="2">Putative secreted protein</fullName>
    </submittedName>
</protein>
<organism evidence="2">
    <name type="scientific">Anopheles darlingi</name>
    <name type="common">Mosquito</name>
    <dbReference type="NCBI Taxonomy" id="43151"/>
    <lineage>
        <taxon>Eukaryota</taxon>
        <taxon>Metazoa</taxon>
        <taxon>Ecdysozoa</taxon>
        <taxon>Arthropoda</taxon>
        <taxon>Hexapoda</taxon>
        <taxon>Insecta</taxon>
        <taxon>Pterygota</taxon>
        <taxon>Neoptera</taxon>
        <taxon>Endopterygota</taxon>
        <taxon>Diptera</taxon>
        <taxon>Nematocera</taxon>
        <taxon>Culicoidea</taxon>
        <taxon>Culicidae</taxon>
        <taxon>Anophelinae</taxon>
        <taxon>Anopheles</taxon>
    </lineage>
</organism>
<feature type="signal peptide" evidence="1">
    <location>
        <begin position="1"/>
        <end position="22"/>
    </location>
</feature>
<keyword evidence="1" id="KW-0732">Signal</keyword>
<dbReference type="AlphaFoldDB" id="A0A2M4DGU9"/>
<accession>A0A2M4DGU9</accession>